<sequence>MPIVCISVFFMLYTYTILFILSLAVAYFVLYKKLLAF</sequence>
<gene>
    <name evidence="2" type="ORF">BN2458_PEG1687</name>
</gene>
<feature type="transmembrane region" description="Helical" evidence="1">
    <location>
        <begin position="6"/>
        <end position="30"/>
    </location>
</feature>
<name>A0A0S4PXD8_9HELI</name>
<protein>
    <submittedName>
        <fullName evidence="2">Uncharacterized protein</fullName>
    </submittedName>
</protein>
<accession>A0A0S4PXD8</accession>
<organism evidence="2 3">
    <name type="scientific">Helicobacter typhlonius</name>
    <dbReference type="NCBI Taxonomy" id="76936"/>
    <lineage>
        <taxon>Bacteria</taxon>
        <taxon>Pseudomonadati</taxon>
        <taxon>Campylobacterota</taxon>
        <taxon>Epsilonproteobacteria</taxon>
        <taxon>Campylobacterales</taxon>
        <taxon>Helicobacteraceae</taxon>
        <taxon>Helicobacter</taxon>
    </lineage>
</organism>
<dbReference type="EMBL" id="LN907858">
    <property type="protein sequence ID" value="CUU40570.1"/>
    <property type="molecule type" value="Genomic_DNA"/>
</dbReference>
<dbReference type="AlphaFoldDB" id="A0A0S4PXD8"/>
<evidence type="ECO:0000313" key="3">
    <source>
        <dbReference type="Proteomes" id="UP000064525"/>
    </source>
</evidence>
<dbReference type="KEGG" id="hty:BN2458_PEG1687"/>
<evidence type="ECO:0000256" key="1">
    <source>
        <dbReference type="SAM" id="Phobius"/>
    </source>
</evidence>
<evidence type="ECO:0000313" key="2">
    <source>
        <dbReference type="EMBL" id="CUU40570.1"/>
    </source>
</evidence>
<reference evidence="3" key="1">
    <citation type="submission" date="2015-11" db="EMBL/GenBank/DDBJ databases">
        <authorList>
            <person name="Anvar S.Y."/>
        </authorList>
    </citation>
    <scope>NUCLEOTIDE SEQUENCE [LARGE SCALE GENOMIC DNA]</scope>
</reference>
<keyword evidence="1" id="KW-1133">Transmembrane helix</keyword>
<proteinExistence type="predicted"/>
<dbReference type="Proteomes" id="UP000064525">
    <property type="component" value="Chromosome I"/>
</dbReference>
<keyword evidence="1" id="KW-0472">Membrane</keyword>
<dbReference type="PATRIC" id="fig|76936.10.peg.1648"/>
<keyword evidence="1" id="KW-0812">Transmembrane</keyword>